<dbReference type="PROSITE" id="PS00356">
    <property type="entry name" value="HTH_LACI_1"/>
    <property type="match status" value="1"/>
</dbReference>
<dbReference type="GO" id="GO:0000976">
    <property type="term" value="F:transcription cis-regulatory region binding"/>
    <property type="evidence" value="ECO:0007669"/>
    <property type="project" value="TreeGrafter"/>
</dbReference>
<dbReference type="RefSeq" id="WP_132014410.1">
    <property type="nucleotide sequence ID" value="NZ_SLUN01000012.1"/>
</dbReference>
<keyword evidence="1" id="KW-0805">Transcription regulation</keyword>
<dbReference type="Proteomes" id="UP000295008">
    <property type="component" value="Unassembled WGS sequence"/>
</dbReference>
<dbReference type="OrthoDB" id="9784962at2"/>
<protein>
    <submittedName>
        <fullName evidence="5">LacI family transcriptional regulator</fullName>
    </submittedName>
</protein>
<dbReference type="GO" id="GO:0003700">
    <property type="term" value="F:DNA-binding transcription factor activity"/>
    <property type="evidence" value="ECO:0007669"/>
    <property type="project" value="TreeGrafter"/>
</dbReference>
<dbReference type="Gene3D" id="3.40.50.2300">
    <property type="match status" value="2"/>
</dbReference>
<feature type="domain" description="HTH lacI-type" evidence="4">
    <location>
        <begin position="2"/>
        <end position="56"/>
    </location>
</feature>
<dbReference type="Gene3D" id="1.10.260.40">
    <property type="entry name" value="lambda repressor-like DNA-binding domains"/>
    <property type="match status" value="1"/>
</dbReference>
<keyword evidence="3" id="KW-0804">Transcription</keyword>
<organism evidence="5 6">
    <name type="scientific">Hydrogenispora ethanolica</name>
    <dbReference type="NCBI Taxonomy" id="1082276"/>
    <lineage>
        <taxon>Bacteria</taxon>
        <taxon>Bacillati</taxon>
        <taxon>Bacillota</taxon>
        <taxon>Hydrogenispora</taxon>
    </lineage>
</organism>
<dbReference type="SUPFAM" id="SSF47413">
    <property type="entry name" value="lambda repressor-like DNA-binding domains"/>
    <property type="match status" value="1"/>
</dbReference>
<evidence type="ECO:0000313" key="6">
    <source>
        <dbReference type="Proteomes" id="UP000295008"/>
    </source>
</evidence>
<dbReference type="CDD" id="cd01392">
    <property type="entry name" value="HTH_LacI"/>
    <property type="match status" value="1"/>
</dbReference>
<name>A0A4R1RSE2_HYDET</name>
<gene>
    <name evidence="5" type="ORF">EDC14_101290</name>
</gene>
<evidence type="ECO:0000313" key="5">
    <source>
        <dbReference type="EMBL" id="TCL69393.1"/>
    </source>
</evidence>
<dbReference type="PANTHER" id="PTHR30146:SF109">
    <property type="entry name" value="HTH-TYPE TRANSCRIPTIONAL REGULATOR GALS"/>
    <property type="match status" value="1"/>
</dbReference>
<dbReference type="InterPro" id="IPR000843">
    <property type="entry name" value="HTH_LacI"/>
</dbReference>
<dbReference type="Pfam" id="PF00356">
    <property type="entry name" value="LacI"/>
    <property type="match status" value="1"/>
</dbReference>
<accession>A0A4R1RSE2</accession>
<dbReference type="CDD" id="cd06267">
    <property type="entry name" value="PBP1_LacI_sugar_binding-like"/>
    <property type="match status" value="1"/>
</dbReference>
<dbReference type="InterPro" id="IPR028082">
    <property type="entry name" value="Peripla_BP_I"/>
</dbReference>
<evidence type="ECO:0000256" key="3">
    <source>
        <dbReference type="ARBA" id="ARBA00023163"/>
    </source>
</evidence>
<dbReference type="PROSITE" id="PS50932">
    <property type="entry name" value="HTH_LACI_2"/>
    <property type="match status" value="1"/>
</dbReference>
<dbReference type="Pfam" id="PF00532">
    <property type="entry name" value="Peripla_BP_1"/>
    <property type="match status" value="1"/>
</dbReference>
<keyword evidence="2" id="KW-0238">DNA-binding</keyword>
<reference evidence="5 6" key="1">
    <citation type="submission" date="2019-03" db="EMBL/GenBank/DDBJ databases">
        <title>Genomic Encyclopedia of Type Strains, Phase IV (KMG-IV): sequencing the most valuable type-strain genomes for metagenomic binning, comparative biology and taxonomic classification.</title>
        <authorList>
            <person name="Goeker M."/>
        </authorList>
    </citation>
    <scope>NUCLEOTIDE SEQUENCE [LARGE SCALE GENOMIC DNA]</scope>
    <source>
        <strain evidence="5 6">LX-B</strain>
    </source>
</reference>
<evidence type="ECO:0000256" key="2">
    <source>
        <dbReference type="ARBA" id="ARBA00023125"/>
    </source>
</evidence>
<dbReference type="SMART" id="SM00354">
    <property type="entry name" value="HTH_LACI"/>
    <property type="match status" value="1"/>
</dbReference>
<dbReference type="PANTHER" id="PTHR30146">
    <property type="entry name" value="LACI-RELATED TRANSCRIPTIONAL REPRESSOR"/>
    <property type="match status" value="1"/>
</dbReference>
<dbReference type="AlphaFoldDB" id="A0A4R1RSE2"/>
<evidence type="ECO:0000259" key="4">
    <source>
        <dbReference type="PROSITE" id="PS50932"/>
    </source>
</evidence>
<dbReference type="InterPro" id="IPR010982">
    <property type="entry name" value="Lambda_DNA-bd_dom_sf"/>
</dbReference>
<comment type="caution">
    <text evidence="5">The sequence shown here is derived from an EMBL/GenBank/DDBJ whole genome shotgun (WGS) entry which is preliminary data.</text>
</comment>
<dbReference type="InterPro" id="IPR001761">
    <property type="entry name" value="Peripla_BP/Lac1_sug-bd_dom"/>
</dbReference>
<proteinExistence type="predicted"/>
<dbReference type="EMBL" id="SLUN01000012">
    <property type="protein sequence ID" value="TCL69393.1"/>
    <property type="molecule type" value="Genomic_DNA"/>
</dbReference>
<evidence type="ECO:0000256" key="1">
    <source>
        <dbReference type="ARBA" id="ARBA00023015"/>
    </source>
</evidence>
<dbReference type="SUPFAM" id="SSF53822">
    <property type="entry name" value="Periplasmic binding protein-like I"/>
    <property type="match status" value="1"/>
</dbReference>
<sequence length="338" mass="37269">MANIKEVALKAGVSTSTVSRALSGKIFVDPETKKKVLQAVRELNYQPNALAKGLKEGRTKTLGLIIPNLHNLLFPAAIRGITDIAKKHGYTVVLCNTDEDLETEQLYVENLRMRSVDGLIFSTATAASSHIVKLKEEGYPVVLMLRHLNEKLDSIIIDNFQGAYRATRFLIDRGYRRIAIINGTLGLDLYRQRFLGYQAALADAGLALDETLVVYDTAGWEDGYQAMLDLWERGGQPDAVVATSDPKALGVIKAVKERKLRVPEDIAVIGYDNLDMSELMDPPLTTMAQPFYEVGTKAAERVIKLINGKGKLKPVIEKLEVKLLVRGSVGYGKAFHGD</sequence>
<keyword evidence="6" id="KW-1185">Reference proteome</keyword>